<organism evidence="1 2">
    <name type="scientific">Catharanthus roseus</name>
    <name type="common">Madagascar periwinkle</name>
    <name type="synonym">Vinca rosea</name>
    <dbReference type="NCBI Taxonomy" id="4058"/>
    <lineage>
        <taxon>Eukaryota</taxon>
        <taxon>Viridiplantae</taxon>
        <taxon>Streptophyta</taxon>
        <taxon>Embryophyta</taxon>
        <taxon>Tracheophyta</taxon>
        <taxon>Spermatophyta</taxon>
        <taxon>Magnoliopsida</taxon>
        <taxon>eudicotyledons</taxon>
        <taxon>Gunneridae</taxon>
        <taxon>Pentapetalae</taxon>
        <taxon>asterids</taxon>
        <taxon>lamiids</taxon>
        <taxon>Gentianales</taxon>
        <taxon>Apocynaceae</taxon>
        <taxon>Rauvolfioideae</taxon>
        <taxon>Vinceae</taxon>
        <taxon>Catharanthinae</taxon>
        <taxon>Catharanthus</taxon>
    </lineage>
</organism>
<protein>
    <submittedName>
        <fullName evidence="1">Uncharacterized protein</fullName>
    </submittedName>
</protein>
<evidence type="ECO:0000313" key="2">
    <source>
        <dbReference type="Proteomes" id="UP001060085"/>
    </source>
</evidence>
<sequence length="137" mass="15575">MDEVDVGVEMEVPMLWGGPCLRWCFGFSCGLAGHYGSEVFLLCSLLGFAVVLMVRLLKVHQLSSSLQQWYLMVVEFQLTFMFESFSSSWLVEDSGEAFVSFKNVNKVRSLRVGPRKWTSISLIVNAELLYPDMRSMT</sequence>
<dbReference type="EMBL" id="CM044701">
    <property type="protein sequence ID" value="KAI5681472.1"/>
    <property type="molecule type" value="Genomic_DNA"/>
</dbReference>
<accession>A0ACC0C948</accession>
<proteinExistence type="predicted"/>
<reference evidence="2" key="1">
    <citation type="journal article" date="2023" name="Nat. Plants">
        <title>Single-cell RNA sequencing provides a high-resolution roadmap for understanding the multicellular compartmentation of specialized metabolism.</title>
        <authorList>
            <person name="Sun S."/>
            <person name="Shen X."/>
            <person name="Li Y."/>
            <person name="Li Y."/>
            <person name="Wang S."/>
            <person name="Li R."/>
            <person name="Zhang H."/>
            <person name="Shen G."/>
            <person name="Guo B."/>
            <person name="Wei J."/>
            <person name="Xu J."/>
            <person name="St-Pierre B."/>
            <person name="Chen S."/>
            <person name="Sun C."/>
        </authorList>
    </citation>
    <scope>NUCLEOTIDE SEQUENCE [LARGE SCALE GENOMIC DNA]</scope>
</reference>
<dbReference type="Proteomes" id="UP001060085">
    <property type="component" value="Linkage Group LG01"/>
</dbReference>
<keyword evidence="2" id="KW-1185">Reference proteome</keyword>
<evidence type="ECO:0000313" key="1">
    <source>
        <dbReference type="EMBL" id="KAI5681472.1"/>
    </source>
</evidence>
<comment type="caution">
    <text evidence="1">The sequence shown here is derived from an EMBL/GenBank/DDBJ whole genome shotgun (WGS) entry which is preliminary data.</text>
</comment>
<name>A0ACC0C948_CATRO</name>
<gene>
    <name evidence="1" type="ORF">M9H77_02700</name>
</gene>